<evidence type="ECO:0000256" key="4">
    <source>
        <dbReference type="ARBA" id="ARBA00015522"/>
    </source>
</evidence>
<dbReference type="Proteomes" id="UP000318582">
    <property type="component" value="Unassembled WGS sequence"/>
</dbReference>
<dbReference type="Pfam" id="PF09420">
    <property type="entry name" value="Nop16"/>
    <property type="match status" value="1"/>
</dbReference>
<reference evidence="7 8" key="1">
    <citation type="journal article" date="2019" name="Sci. Rep.">
        <title>Comparative genomics of chytrid fungi reveal insights into the obligate biotrophic and pathogenic lifestyle of Synchytrium endobioticum.</title>
        <authorList>
            <person name="van de Vossenberg B.T.L.H."/>
            <person name="Warris S."/>
            <person name="Nguyen H.D.T."/>
            <person name="van Gent-Pelzer M.P.E."/>
            <person name="Joly D.L."/>
            <person name="van de Geest H.C."/>
            <person name="Bonants P.J.M."/>
            <person name="Smith D.S."/>
            <person name="Levesque C.A."/>
            <person name="van der Lee T.A.J."/>
        </authorList>
    </citation>
    <scope>NUCLEOTIDE SEQUENCE [LARGE SCALE GENOMIC DNA]</scope>
    <source>
        <strain evidence="7 8">CBS 809.83</strain>
    </source>
</reference>
<name>A0A507E9P9_9FUNG</name>
<feature type="compositionally biased region" description="Basic residues" evidence="6">
    <location>
        <begin position="1"/>
        <end position="10"/>
    </location>
</feature>
<evidence type="ECO:0000313" key="7">
    <source>
        <dbReference type="EMBL" id="TPX60799.1"/>
    </source>
</evidence>
<protein>
    <recommendedName>
        <fullName evidence="4">Nucleolar protein 16</fullName>
    </recommendedName>
</protein>
<dbReference type="GO" id="GO:0005730">
    <property type="term" value="C:nucleolus"/>
    <property type="evidence" value="ECO:0007669"/>
    <property type="project" value="UniProtKB-SubCell"/>
</dbReference>
<dbReference type="PANTHER" id="PTHR13243:SF1">
    <property type="entry name" value="NUCLEOLAR PROTEIN 16"/>
    <property type="match status" value="1"/>
</dbReference>
<comment type="similarity">
    <text evidence="3">Belongs to the NOP16 family.</text>
</comment>
<proteinExistence type="inferred from homology"/>
<keyword evidence="8" id="KW-1185">Reference proteome</keyword>
<keyword evidence="5" id="KW-0539">Nucleus</keyword>
<gene>
    <name evidence="7" type="ORF">PhCBS80983_g01520</name>
</gene>
<dbReference type="AlphaFoldDB" id="A0A507E9P9"/>
<sequence>MARPRARRTTRNPTLKVSRKQKNPYDVSFAQAHPLVRKNWDKRLTLKQNYERMGLVSALNGAAGGTEHGAAERAAEQEVLEKQKEEIEWRSIDAEPPTPIAPIEPEDEEGYDVDVQGPVQIDPRVKRIGHKVGLKRQVVDVARPTPSHSVVEAMEAESRDVVKLIRHASEQEGKIFGDLLRKHARDYDAMALDMKLNKYQLSAGQLKKRIERLLK</sequence>
<organism evidence="7 8">
    <name type="scientific">Powellomyces hirtus</name>
    <dbReference type="NCBI Taxonomy" id="109895"/>
    <lineage>
        <taxon>Eukaryota</taxon>
        <taxon>Fungi</taxon>
        <taxon>Fungi incertae sedis</taxon>
        <taxon>Chytridiomycota</taxon>
        <taxon>Chytridiomycota incertae sedis</taxon>
        <taxon>Chytridiomycetes</taxon>
        <taxon>Spizellomycetales</taxon>
        <taxon>Powellomycetaceae</taxon>
        <taxon>Powellomyces</taxon>
    </lineage>
</organism>
<feature type="region of interest" description="Disordered" evidence="6">
    <location>
        <begin position="1"/>
        <end position="26"/>
    </location>
</feature>
<comment type="function">
    <text evidence="1">Involved in the biogenesis of the 60S ribosomal subunit.</text>
</comment>
<evidence type="ECO:0000256" key="2">
    <source>
        <dbReference type="ARBA" id="ARBA00004604"/>
    </source>
</evidence>
<evidence type="ECO:0000256" key="6">
    <source>
        <dbReference type="SAM" id="MobiDB-lite"/>
    </source>
</evidence>
<accession>A0A507E9P9</accession>
<dbReference type="InterPro" id="IPR019002">
    <property type="entry name" value="Ribosome_biogenesis_Nop16"/>
</dbReference>
<dbReference type="GO" id="GO:0042273">
    <property type="term" value="P:ribosomal large subunit biogenesis"/>
    <property type="evidence" value="ECO:0007669"/>
    <property type="project" value="TreeGrafter"/>
</dbReference>
<comment type="caution">
    <text evidence="7">The sequence shown here is derived from an EMBL/GenBank/DDBJ whole genome shotgun (WGS) entry which is preliminary data.</text>
</comment>
<dbReference type="STRING" id="109895.A0A507E9P9"/>
<dbReference type="OrthoDB" id="285729at2759"/>
<evidence type="ECO:0000256" key="5">
    <source>
        <dbReference type="ARBA" id="ARBA00023242"/>
    </source>
</evidence>
<evidence type="ECO:0000313" key="8">
    <source>
        <dbReference type="Proteomes" id="UP000318582"/>
    </source>
</evidence>
<dbReference type="EMBL" id="QEAQ01000012">
    <property type="protein sequence ID" value="TPX60799.1"/>
    <property type="molecule type" value="Genomic_DNA"/>
</dbReference>
<evidence type="ECO:0000256" key="1">
    <source>
        <dbReference type="ARBA" id="ARBA00002889"/>
    </source>
</evidence>
<dbReference type="PANTHER" id="PTHR13243">
    <property type="entry name" value="HSPC111 PROTEIN-RELATED"/>
    <property type="match status" value="1"/>
</dbReference>
<comment type="subcellular location">
    <subcellularLocation>
        <location evidence="2">Nucleus</location>
        <location evidence="2">Nucleolus</location>
    </subcellularLocation>
</comment>
<evidence type="ECO:0000256" key="3">
    <source>
        <dbReference type="ARBA" id="ARBA00008479"/>
    </source>
</evidence>